<evidence type="ECO:0000313" key="8">
    <source>
        <dbReference type="EMBL" id="KAG1564214.1"/>
    </source>
</evidence>
<evidence type="ECO:0000256" key="2">
    <source>
        <dbReference type="ARBA" id="ARBA00022723"/>
    </source>
</evidence>
<keyword evidence="9" id="KW-1185">Reference proteome</keyword>
<dbReference type="InterPro" id="IPR011330">
    <property type="entry name" value="Glyco_hydro/deAcase_b/a-brl"/>
</dbReference>
<evidence type="ECO:0000256" key="4">
    <source>
        <dbReference type="ARBA" id="ARBA00022801"/>
    </source>
</evidence>
<dbReference type="PANTHER" id="PTHR46471">
    <property type="entry name" value="CHITIN DEACETYLASE"/>
    <property type="match status" value="1"/>
</dbReference>
<dbReference type="AlphaFoldDB" id="A0A9P7CJK9"/>
<keyword evidence="3 6" id="KW-0732">Signal</keyword>
<comment type="caution">
    <text evidence="8">The sequence shown here is derived from an EMBL/GenBank/DDBJ whole genome shotgun (WGS) entry which is preliminary data.</text>
</comment>
<dbReference type="GO" id="GO:0046872">
    <property type="term" value="F:metal ion binding"/>
    <property type="evidence" value="ECO:0007669"/>
    <property type="project" value="UniProtKB-KW"/>
</dbReference>
<evidence type="ECO:0000256" key="3">
    <source>
        <dbReference type="ARBA" id="ARBA00022729"/>
    </source>
</evidence>
<gene>
    <name evidence="8" type="ORF">G6F50_011242</name>
</gene>
<accession>A0A9P7CJK9</accession>
<dbReference type="EMBL" id="JAANIU010002774">
    <property type="protein sequence ID" value="KAG1564214.1"/>
    <property type="molecule type" value="Genomic_DNA"/>
</dbReference>
<dbReference type="GO" id="GO:0005975">
    <property type="term" value="P:carbohydrate metabolic process"/>
    <property type="evidence" value="ECO:0007669"/>
    <property type="project" value="InterPro"/>
</dbReference>
<dbReference type="PROSITE" id="PS51677">
    <property type="entry name" value="NODB"/>
    <property type="match status" value="1"/>
</dbReference>
<dbReference type="PANTHER" id="PTHR46471:SF4">
    <property type="entry name" value="CHITIN DEACETYLASE"/>
    <property type="match status" value="1"/>
</dbReference>
<keyword evidence="4" id="KW-0378">Hydrolase</keyword>
<evidence type="ECO:0000256" key="6">
    <source>
        <dbReference type="SAM" id="SignalP"/>
    </source>
</evidence>
<comment type="cofactor">
    <cofactor evidence="1">
        <name>Co(2+)</name>
        <dbReference type="ChEBI" id="CHEBI:48828"/>
    </cofactor>
</comment>
<evidence type="ECO:0000259" key="7">
    <source>
        <dbReference type="PROSITE" id="PS51677"/>
    </source>
</evidence>
<dbReference type="Pfam" id="PF01522">
    <property type="entry name" value="Polysacc_deac_1"/>
    <property type="match status" value="1"/>
</dbReference>
<feature type="chain" id="PRO_5040112441" description="NodB homology domain-containing protein" evidence="6">
    <location>
        <begin position="19"/>
        <end position="252"/>
    </location>
</feature>
<dbReference type="OMA" id="TGDWNNQ"/>
<feature type="signal peptide" evidence="6">
    <location>
        <begin position="1"/>
        <end position="18"/>
    </location>
</feature>
<dbReference type="Proteomes" id="UP000740926">
    <property type="component" value="Unassembled WGS sequence"/>
</dbReference>
<protein>
    <recommendedName>
        <fullName evidence="7">NodB homology domain-containing protein</fullName>
    </recommendedName>
</protein>
<evidence type="ECO:0000256" key="5">
    <source>
        <dbReference type="ARBA" id="ARBA00023277"/>
    </source>
</evidence>
<sequence length="252" mass="28376">MYFSCLISLAVAATAVVGNPILRALAPINVNADGVYISCNRPGVFAMTFDDGPYQYSWDLAKSLNAQGIRSTFFINGKNFVNVETDKLTTSDGEKTYMEVIKHYYDMGHEVASHTYEHKELQGLSEQDIGYQMNTLSDIIFKAMGKRPALMRLPTGSYDANALTVLKKLGYSVVNWDLDTNDWRAHDFTQEKSAYQEMDKDTTGTVGHITLEHEVYNQTVNELIPWAIEYVKAKNYQFVTASECIGAEPYQK</sequence>
<dbReference type="GO" id="GO:0016810">
    <property type="term" value="F:hydrolase activity, acting on carbon-nitrogen (but not peptide) bonds"/>
    <property type="evidence" value="ECO:0007669"/>
    <property type="project" value="InterPro"/>
</dbReference>
<feature type="domain" description="NodB homology" evidence="7">
    <location>
        <begin position="43"/>
        <end position="239"/>
    </location>
</feature>
<name>A0A9P7CJK9_9FUNG</name>
<dbReference type="SUPFAM" id="SSF88713">
    <property type="entry name" value="Glycoside hydrolase/deacetylase"/>
    <property type="match status" value="1"/>
</dbReference>
<dbReference type="InterPro" id="IPR002509">
    <property type="entry name" value="NODB_dom"/>
</dbReference>
<evidence type="ECO:0000313" key="9">
    <source>
        <dbReference type="Proteomes" id="UP000740926"/>
    </source>
</evidence>
<keyword evidence="2" id="KW-0479">Metal-binding</keyword>
<evidence type="ECO:0000256" key="1">
    <source>
        <dbReference type="ARBA" id="ARBA00001941"/>
    </source>
</evidence>
<proteinExistence type="predicted"/>
<keyword evidence="5" id="KW-0119">Carbohydrate metabolism</keyword>
<dbReference type="Gene3D" id="3.20.20.370">
    <property type="entry name" value="Glycoside hydrolase/deacetylase"/>
    <property type="match status" value="1"/>
</dbReference>
<organism evidence="8 9">
    <name type="scientific">Rhizopus delemar</name>
    <dbReference type="NCBI Taxonomy" id="936053"/>
    <lineage>
        <taxon>Eukaryota</taxon>
        <taxon>Fungi</taxon>
        <taxon>Fungi incertae sedis</taxon>
        <taxon>Mucoromycota</taxon>
        <taxon>Mucoromycotina</taxon>
        <taxon>Mucoromycetes</taxon>
        <taxon>Mucorales</taxon>
        <taxon>Mucorineae</taxon>
        <taxon>Rhizopodaceae</taxon>
        <taxon>Rhizopus</taxon>
    </lineage>
</organism>
<reference evidence="8 9" key="1">
    <citation type="journal article" date="2020" name="Microb. Genom.">
        <title>Genetic diversity of clinical and environmental Mucorales isolates obtained from an investigation of mucormycosis cases among solid organ transplant recipients.</title>
        <authorList>
            <person name="Nguyen M.H."/>
            <person name="Kaul D."/>
            <person name="Muto C."/>
            <person name="Cheng S.J."/>
            <person name="Richter R.A."/>
            <person name="Bruno V.M."/>
            <person name="Liu G."/>
            <person name="Beyhan S."/>
            <person name="Sundermann A.J."/>
            <person name="Mounaud S."/>
            <person name="Pasculle A.W."/>
            <person name="Nierman W.C."/>
            <person name="Driscoll E."/>
            <person name="Cumbie R."/>
            <person name="Clancy C.J."/>
            <person name="Dupont C.L."/>
        </authorList>
    </citation>
    <scope>NUCLEOTIDE SEQUENCE [LARGE SCALE GENOMIC DNA]</scope>
    <source>
        <strain evidence="8 9">GL24</strain>
    </source>
</reference>